<dbReference type="EMBL" id="JAIVGD010000013">
    <property type="protein sequence ID" value="KAH0763613.1"/>
    <property type="molecule type" value="Genomic_DNA"/>
</dbReference>
<feature type="compositionally biased region" description="Basic and acidic residues" evidence="1">
    <location>
        <begin position="56"/>
        <end position="73"/>
    </location>
</feature>
<dbReference type="Proteomes" id="UP000826656">
    <property type="component" value="Unassembled WGS sequence"/>
</dbReference>
<accession>A0ABQ7VJV8</accession>
<feature type="region of interest" description="Disordered" evidence="1">
    <location>
        <begin position="56"/>
        <end position="163"/>
    </location>
</feature>
<proteinExistence type="predicted"/>
<evidence type="ECO:0000313" key="3">
    <source>
        <dbReference type="Proteomes" id="UP000826656"/>
    </source>
</evidence>
<gene>
    <name evidence="2" type="ORF">KY290_019686</name>
</gene>
<name>A0ABQ7VJV8_SOLTU</name>
<evidence type="ECO:0000313" key="2">
    <source>
        <dbReference type="EMBL" id="KAH0763613.1"/>
    </source>
</evidence>
<evidence type="ECO:0000256" key="1">
    <source>
        <dbReference type="SAM" id="MobiDB-lite"/>
    </source>
</evidence>
<feature type="region of interest" description="Disordered" evidence="1">
    <location>
        <begin position="242"/>
        <end position="271"/>
    </location>
</feature>
<comment type="caution">
    <text evidence="2">The sequence shown here is derived from an EMBL/GenBank/DDBJ whole genome shotgun (WGS) entry which is preliminary data.</text>
</comment>
<sequence>MEQDMKASVGKGGSAKAWVEASFGQINNTTVVLGENTNKARQGEDDSQFQQTHQEIMTKEKGEVSNSKWGDRVEDIEDSVDESNSNGSIQGSSVNMGENHSTTKEENERNNLSESLITGEKIDQEIVSENNIRGMNQVQSREMEATIPERKSKPPDNQNQSHLSQQILLVSTDGLTEKKGTMTVQVSQQTPKEIITDIVTHKVTETDIQEAMQVVEEEKNEEVILENFPKLIGEADISPRALSRSTKKTKNQEIIQVKRVIPKRTMTSKSN</sequence>
<feature type="compositionally biased region" description="Basic and acidic residues" evidence="1">
    <location>
        <begin position="141"/>
        <end position="154"/>
    </location>
</feature>
<feature type="compositionally biased region" description="Polar residues" evidence="1">
    <location>
        <begin position="127"/>
        <end position="140"/>
    </location>
</feature>
<feature type="compositionally biased region" description="Polar residues" evidence="1">
    <location>
        <begin position="82"/>
        <end position="100"/>
    </location>
</feature>
<feature type="compositionally biased region" description="Basic and acidic residues" evidence="1">
    <location>
        <begin position="101"/>
        <end position="111"/>
    </location>
</feature>
<reference evidence="2 3" key="1">
    <citation type="journal article" date="2021" name="bioRxiv">
        <title>Chromosome-scale and haplotype-resolved genome assembly of a tetraploid potato cultivar.</title>
        <authorList>
            <person name="Sun H."/>
            <person name="Jiao W.-B."/>
            <person name="Krause K."/>
            <person name="Campoy J.A."/>
            <person name="Goel M."/>
            <person name="Folz-Donahue K."/>
            <person name="Kukat C."/>
            <person name="Huettel B."/>
            <person name="Schneeberger K."/>
        </authorList>
    </citation>
    <scope>NUCLEOTIDE SEQUENCE [LARGE SCALE GENOMIC DNA]</scope>
    <source>
        <strain evidence="2">SolTubOtavaFocal</strain>
        <tissue evidence="2">Leaves</tissue>
    </source>
</reference>
<protein>
    <submittedName>
        <fullName evidence="2">Uncharacterized protein</fullName>
    </submittedName>
</protein>
<organism evidence="2 3">
    <name type="scientific">Solanum tuberosum</name>
    <name type="common">Potato</name>
    <dbReference type="NCBI Taxonomy" id="4113"/>
    <lineage>
        <taxon>Eukaryota</taxon>
        <taxon>Viridiplantae</taxon>
        <taxon>Streptophyta</taxon>
        <taxon>Embryophyta</taxon>
        <taxon>Tracheophyta</taxon>
        <taxon>Spermatophyta</taxon>
        <taxon>Magnoliopsida</taxon>
        <taxon>eudicotyledons</taxon>
        <taxon>Gunneridae</taxon>
        <taxon>Pentapetalae</taxon>
        <taxon>asterids</taxon>
        <taxon>lamiids</taxon>
        <taxon>Solanales</taxon>
        <taxon>Solanaceae</taxon>
        <taxon>Solanoideae</taxon>
        <taxon>Solaneae</taxon>
        <taxon>Solanum</taxon>
    </lineage>
</organism>
<keyword evidence="3" id="KW-1185">Reference proteome</keyword>